<dbReference type="EMBL" id="HACG01031495">
    <property type="protein sequence ID" value="CEK78360.1"/>
    <property type="molecule type" value="Transcribed_RNA"/>
</dbReference>
<feature type="transmembrane region" description="Helical" evidence="8">
    <location>
        <begin position="258"/>
        <end position="278"/>
    </location>
</feature>
<keyword evidence="5 8" id="KW-1133">Transmembrane helix</keyword>
<gene>
    <name evidence="10" type="primary">ORF109721</name>
</gene>
<evidence type="ECO:0000256" key="4">
    <source>
        <dbReference type="ARBA" id="ARBA00022847"/>
    </source>
</evidence>
<dbReference type="InterPro" id="IPR038770">
    <property type="entry name" value="Na+/solute_symporter_sf"/>
</dbReference>
<accession>A0A0B7AEI0</accession>
<dbReference type="PANTHER" id="PTHR10361:SF28">
    <property type="entry name" value="P3 PROTEIN-RELATED"/>
    <property type="match status" value="1"/>
</dbReference>
<dbReference type="AlphaFoldDB" id="A0A0B7AEI0"/>
<feature type="signal peptide" evidence="9">
    <location>
        <begin position="1"/>
        <end position="23"/>
    </location>
</feature>
<keyword evidence="4" id="KW-0769">Symport</keyword>
<comment type="similarity">
    <text evidence="2">Belongs to the bile acid:sodium symporter (BASS) (TC 2.A.28) family.</text>
</comment>
<feature type="compositionally biased region" description="Basic and acidic residues" evidence="7">
    <location>
        <begin position="453"/>
        <end position="477"/>
    </location>
</feature>
<feature type="transmembrane region" description="Helical" evidence="8">
    <location>
        <begin position="335"/>
        <end position="354"/>
    </location>
</feature>
<feature type="transmembrane region" description="Helical" evidence="8">
    <location>
        <begin position="421"/>
        <end position="442"/>
    </location>
</feature>
<evidence type="ECO:0000256" key="2">
    <source>
        <dbReference type="ARBA" id="ARBA00006528"/>
    </source>
</evidence>
<keyword evidence="4" id="KW-0813">Transport</keyword>
<feature type="transmembrane region" description="Helical" evidence="8">
    <location>
        <begin position="298"/>
        <end position="315"/>
    </location>
</feature>
<dbReference type="Gene3D" id="1.20.1530.20">
    <property type="match status" value="1"/>
</dbReference>
<dbReference type="Pfam" id="PF01758">
    <property type="entry name" value="SBF"/>
    <property type="match status" value="1"/>
</dbReference>
<evidence type="ECO:0000256" key="3">
    <source>
        <dbReference type="ARBA" id="ARBA00022692"/>
    </source>
</evidence>
<feature type="transmembrane region" description="Helical" evidence="8">
    <location>
        <begin position="202"/>
        <end position="225"/>
    </location>
</feature>
<feature type="transmembrane region" description="Helical" evidence="8">
    <location>
        <begin position="360"/>
        <end position="382"/>
    </location>
</feature>
<name>A0A0B7AEI0_9EUPU</name>
<feature type="region of interest" description="Disordered" evidence="7">
    <location>
        <begin position="453"/>
        <end position="487"/>
    </location>
</feature>
<dbReference type="GO" id="GO:0015293">
    <property type="term" value="F:symporter activity"/>
    <property type="evidence" value="ECO:0007669"/>
    <property type="project" value="UniProtKB-KW"/>
</dbReference>
<feature type="chain" id="PRO_5002111295" evidence="9">
    <location>
        <begin position="24"/>
        <end position="487"/>
    </location>
</feature>
<keyword evidence="3 8" id="KW-0812">Transmembrane</keyword>
<reference evidence="10" key="1">
    <citation type="submission" date="2014-12" db="EMBL/GenBank/DDBJ databases">
        <title>Insight into the proteome of Arion vulgaris.</title>
        <authorList>
            <person name="Aradska J."/>
            <person name="Bulat T."/>
            <person name="Smidak R."/>
            <person name="Sarate P."/>
            <person name="Gangsoo J."/>
            <person name="Sialana F."/>
            <person name="Bilban M."/>
            <person name="Lubec G."/>
        </authorList>
    </citation>
    <scope>NUCLEOTIDE SEQUENCE</scope>
    <source>
        <tissue evidence="10">Skin</tissue>
    </source>
</reference>
<protein>
    <submittedName>
        <fullName evidence="10">Uncharacterized protein</fullName>
    </submittedName>
</protein>
<evidence type="ECO:0000256" key="1">
    <source>
        <dbReference type="ARBA" id="ARBA00004141"/>
    </source>
</evidence>
<evidence type="ECO:0000313" key="10">
    <source>
        <dbReference type="EMBL" id="CEK78360.1"/>
    </source>
</evidence>
<evidence type="ECO:0000256" key="6">
    <source>
        <dbReference type="ARBA" id="ARBA00023136"/>
    </source>
</evidence>
<dbReference type="InterPro" id="IPR002657">
    <property type="entry name" value="BilAc:Na_symport/Acr3"/>
</dbReference>
<feature type="transmembrane region" description="Helical" evidence="8">
    <location>
        <begin position="231"/>
        <end position="251"/>
    </location>
</feature>
<keyword evidence="9" id="KW-0732">Signal</keyword>
<dbReference type="PANTHER" id="PTHR10361">
    <property type="entry name" value="SODIUM-BILE ACID COTRANSPORTER"/>
    <property type="match status" value="1"/>
</dbReference>
<evidence type="ECO:0000256" key="9">
    <source>
        <dbReference type="SAM" id="SignalP"/>
    </source>
</evidence>
<keyword evidence="6 8" id="KW-0472">Membrane</keyword>
<comment type="subcellular location">
    <subcellularLocation>
        <location evidence="1">Membrane</location>
        <topology evidence="1">Multi-pass membrane protein</topology>
    </subcellularLocation>
</comment>
<evidence type="ECO:0000256" key="8">
    <source>
        <dbReference type="SAM" id="Phobius"/>
    </source>
</evidence>
<evidence type="ECO:0000256" key="7">
    <source>
        <dbReference type="SAM" id="MobiDB-lite"/>
    </source>
</evidence>
<proteinExistence type="inferred from homology"/>
<organism evidence="10">
    <name type="scientific">Arion vulgaris</name>
    <dbReference type="NCBI Taxonomy" id="1028688"/>
    <lineage>
        <taxon>Eukaryota</taxon>
        <taxon>Metazoa</taxon>
        <taxon>Spiralia</taxon>
        <taxon>Lophotrochozoa</taxon>
        <taxon>Mollusca</taxon>
        <taxon>Gastropoda</taxon>
        <taxon>Heterobranchia</taxon>
        <taxon>Euthyneura</taxon>
        <taxon>Panpulmonata</taxon>
        <taxon>Eupulmonata</taxon>
        <taxon>Stylommatophora</taxon>
        <taxon>Helicina</taxon>
        <taxon>Arionoidea</taxon>
        <taxon>Arionidae</taxon>
        <taxon>Arion</taxon>
    </lineage>
</organism>
<evidence type="ECO:0000256" key="5">
    <source>
        <dbReference type="ARBA" id="ARBA00022989"/>
    </source>
</evidence>
<dbReference type="GO" id="GO:0016020">
    <property type="term" value="C:membrane"/>
    <property type="evidence" value="ECO:0007669"/>
    <property type="project" value="UniProtKB-SubCell"/>
</dbReference>
<dbReference type="InterPro" id="IPR004710">
    <property type="entry name" value="Bilac:Na_transpt"/>
</dbReference>
<feature type="transmembrane region" description="Helical" evidence="8">
    <location>
        <begin position="165"/>
        <end position="182"/>
    </location>
</feature>
<sequence>MDARVIVLFCSIILTALCPQVLTEFQDTGNNTSSKLIITSNLTFPYTIRDGTTSMLEFNYSFFEEVDVTYIRDGWVIIASLDNHKIANIPNENKFHIQAISPSGGISISIQGNLPGRTTLYFHGKDQVNKTQISDTEDSSLLNVEKYGQTSWQLFVQREEMPIDIVFNVIIILLVVFTNVGMGAKVDLTVVKSQLRRPIAPAIGLCSQFIFMPLIAFAVVCTLNMDVGIALGLFALGCSPGGSASNAYTFLLDGNVSLSVTMTLISTIASLGLLPMWLFTLGRVVYKEANVRIPFQNIFFSLLGIVVPIIVGLFLQRKFPKIASCFVKAVKYIMILFIIFVMTVGVYANLYIFSLMSGEVLLASALLPYLGFIFGGLAALIGRQDRANIIAIAVETGIQNTGIPIILLRLSLQGPDKDTSIVAPVASAILTPIPLIFGILFVQIRKHIKARKTNKDNSVEEFADNEKESSKDAKEFEDLILTTEDDP</sequence>